<keyword evidence="4" id="KW-0119">Carbohydrate metabolism</keyword>
<dbReference type="Gene3D" id="3.20.20.80">
    <property type="entry name" value="Glycosidases"/>
    <property type="match status" value="1"/>
</dbReference>
<dbReference type="PRINTS" id="PR00739">
    <property type="entry name" value="GLHYDRLASE26"/>
</dbReference>
<feature type="binding site" evidence="6">
    <location>
        <position position="265"/>
    </location>
    <ligand>
        <name>substrate</name>
    </ligand>
</feature>
<keyword evidence="2 4" id="KW-0378">Hydrolase</keyword>
<dbReference type="RefSeq" id="WP_092466554.1">
    <property type="nucleotide sequence ID" value="NZ_FNCZ01000001.1"/>
</dbReference>
<dbReference type="InterPro" id="IPR016714">
    <property type="entry name" value="MANB/E"/>
</dbReference>
<sequence length="371" mass="43033">MFRKIISIVLVFTMLSCKSIYTSDYKKPNLVDNKISESSKLLRKKLFLISKKGFAIGHQDCTSYGMGWNKADYLDVEKSDVFDMIEDQPSVYGFDIGWIEKGSDINLDSVPFDLMRNLIIDAHKKGGIITISWHADNPVSSGDSWDQTPAVANILEGGVHREKYELWIGRVASFFKSLKYNDTEIPIIFRPFHEMNGSWFWWGKGNCTTTEYKTLWHQTVELLRDKHSVNNLLYTYSPNKLNPDDNYMTYYPGDDFVDILGSDIYDFNNTEEYINSVVNDLAIVKSYATEKGKLFAFTETGLEKIPTTNWFTEVLYPSIKDSGISWILFWRNHDEKHHYMPYKGHTNELDFKKFKALPETLFLKDINLINP</sequence>
<feature type="binding site" evidence="6">
    <location>
        <position position="134"/>
    </location>
    <ligand>
        <name>substrate</name>
    </ligand>
</feature>
<accession>A0A1G7YT36</accession>
<dbReference type="Proteomes" id="UP000199492">
    <property type="component" value="Unassembled WGS sequence"/>
</dbReference>
<keyword evidence="3 4" id="KW-0326">Glycosidase</keyword>
<evidence type="ECO:0000256" key="1">
    <source>
        <dbReference type="ARBA" id="ARBA00007754"/>
    </source>
</evidence>
<keyword evidence="4" id="KW-0964">Secreted</keyword>
<dbReference type="InterPro" id="IPR000805">
    <property type="entry name" value="Glyco_hydro_26"/>
</dbReference>
<comment type="subcellular location">
    <subcellularLocation>
        <location evidence="4">Secreted</location>
    </subcellularLocation>
</comment>
<dbReference type="GO" id="GO:0016985">
    <property type="term" value="F:mannan endo-1,4-beta-mannosidase activity"/>
    <property type="evidence" value="ECO:0007669"/>
    <property type="project" value="UniProtKB-UniRule"/>
</dbReference>
<evidence type="ECO:0000256" key="5">
    <source>
        <dbReference type="PIRSR" id="PIRSR018168-1"/>
    </source>
</evidence>
<evidence type="ECO:0000256" key="2">
    <source>
        <dbReference type="ARBA" id="ARBA00022801"/>
    </source>
</evidence>
<evidence type="ECO:0000256" key="6">
    <source>
        <dbReference type="PIRSR" id="PIRSR018168-2"/>
    </source>
</evidence>
<dbReference type="EC" id="3.2.1.78" evidence="4"/>
<dbReference type="SUPFAM" id="SSF51445">
    <property type="entry name" value="(Trans)glycosidases"/>
    <property type="match status" value="1"/>
</dbReference>
<dbReference type="EMBL" id="FNCZ01000001">
    <property type="protein sequence ID" value="SDG99030.1"/>
    <property type="molecule type" value="Genomic_DNA"/>
</dbReference>
<dbReference type="PIRSF" id="PIRSF018168">
    <property type="entry name" value="Mannan-1_4-beta-mannosidase"/>
    <property type="match status" value="1"/>
</dbReference>
<dbReference type="AlphaFoldDB" id="A0A1G7YT36"/>
<evidence type="ECO:0000313" key="10">
    <source>
        <dbReference type="EMBL" id="SDG99030.1"/>
    </source>
</evidence>
<feature type="site" description="Plays an important role in maintaining the position of the catalytic nucleophile" evidence="7">
    <location>
        <position position="193"/>
    </location>
</feature>
<comment type="catalytic activity">
    <reaction evidence="4">
        <text>Random hydrolysis of (1-&gt;4)-beta-D-mannosidic linkages in mannans, galactomannans and glucomannans.</text>
        <dbReference type="EC" id="3.2.1.78"/>
    </reaction>
</comment>
<feature type="active site" description="Nucleophile" evidence="5 8">
    <location>
        <position position="299"/>
    </location>
</feature>
<evidence type="ECO:0000313" key="11">
    <source>
        <dbReference type="Proteomes" id="UP000199492"/>
    </source>
</evidence>
<keyword evidence="11" id="KW-1185">Reference proteome</keyword>
<evidence type="ECO:0000259" key="9">
    <source>
        <dbReference type="PROSITE" id="PS51764"/>
    </source>
</evidence>
<feature type="active site" description="Proton donor" evidence="5 8">
    <location>
        <position position="194"/>
    </location>
</feature>
<dbReference type="STRING" id="262004.SAMN04489796_1011110"/>
<dbReference type="GO" id="GO:0006080">
    <property type="term" value="P:substituted mannan metabolic process"/>
    <property type="evidence" value="ECO:0007669"/>
    <property type="project" value="UniProtKB-UniRule"/>
</dbReference>
<feature type="domain" description="GH26" evidence="9">
    <location>
        <begin position="37"/>
        <end position="364"/>
    </location>
</feature>
<evidence type="ECO:0000256" key="4">
    <source>
        <dbReference type="PIRNR" id="PIRNR018168"/>
    </source>
</evidence>
<dbReference type="PROSITE" id="PS51764">
    <property type="entry name" value="GH26"/>
    <property type="match status" value="1"/>
</dbReference>
<feature type="binding site" evidence="6">
    <location>
        <position position="199"/>
    </location>
    <ligand>
        <name>substrate</name>
    </ligand>
</feature>
<dbReference type="InterPro" id="IPR017853">
    <property type="entry name" value="GH"/>
</dbReference>
<dbReference type="PANTHER" id="PTHR40079:SF4">
    <property type="entry name" value="GH26 DOMAIN-CONTAINING PROTEIN-RELATED"/>
    <property type="match status" value="1"/>
</dbReference>
<dbReference type="GO" id="GO:0005576">
    <property type="term" value="C:extracellular region"/>
    <property type="evidence" value="ECO:0007669"/>
    <property type="project" value="UniProtKB-SubCell"/>
</dbReference>
<evidence type="ECO:0000256" key="3">
    <source>
        <dbReference type="ARBA" id="ARBA00023295"/>
    </source>
</evidence>
<proteinExistence type="inferred from homology"/>
<dbReference type="Pfam" id="PF02156">
    <property type="entry name" value="Glyco_hydro_26"/>
    <property type="match status" value="1"/>
</dbReference>
<dbReference type="PANTHER" id="PTHR40079">
    <property type="entry name" value="MANNAN ENDO-1,4-BETA-MANNOSIDASE E-RELATED"/>
    <property type="match status" value="1"/>
</dbReference>
<protein>
    <recommendedName>
        <fullName evidence="4">Mannan endo-1,4-beta-mannosidase</fullName>
        <ecNumber evidence="4">3.2.1.78</ecNumber>
    </recommendedName>
</protein>
<evidence type="ECO:0000256" key="7">
    <source>
        <dbReference type="PIRSR" id="PIRSR018168-3"/>
    </source>
</evidence>
<dbReference type="OrthoDB" id="9816550at2"/>
<gene>
    <name evidence="10" type="ORF">SAMN04489796_1011110</name>
</gene>
<organism evidence="10 11">
    <name type="scientific">Winogradskyella thalassocola</name>
    <dbReference type="NCBI Taxonomy" id="262004"/>
    <lineage>
        <taxon>Bacteria</taxon>
        <taxon>Pseudomonadati</taxon>
        <taxon>Bacteroidota</taxon>
        <taxon>Flavobacteriia</taxon>
        <taxon>Flavobacteriales</taxon>
        <taxon>Flavobacteriaceae</taxon>
        <taxon>Winogradskyella</taxon>
    </lineage>
</organism>
<evidence type="ECO:0000256" key="8">
    <source>
        <dbReference type="PROSITE-ProRule" id="PRU01100"/>
    </source>
</evidence>
<reference evidence="11" key="1">
    <citation type="submission" date="2016-10" db="EMBL/GenBank/DDBJ databases">
        <authorList>
            <person name="Varghese N."/>
            <person name="Submissions S."/>
        </authorList>
    </citation>
    <scope>NUCLEOTIDE SEQUENCE [LARGE SCALE GENOMIC DNA]</scope>
    <source>
        <strain evidence="11">DSM 15363</strain>
    </source>
</reference>
<dbReference type="PROSITE" id="PS51257">
    <property type="entry name" value="PROKAR_LIPOPROTEIN"/>
    <property type="match status" value="1"/>
</dbReference>
<comment type="similarity">
    <text evidence="1 4 8">Belongs to the glycosyl hydrolase 26 family.</text>
</comment>
<dbReference type="InterPro" id="IPR022790">
    <property type="entry name" value="GH26_dom"/>
</dbReference>
<name>A0A1G7YT36_9FLAO</name>